<proteinExistence type="predicted"/>
<keyword evidence="5" id="KW-1133">Transmembrane helix</keyword>
<dbReference type="AlphaFoldDB" id="A0A835BTF9"/>
<dbReference type="EMBL" id="JACEFO010001753">
    <property type="protein sequence ID" value="KAF8711337.1"/>
    <property type="molecule type" value="Genomic_DNA"/>
</dbReference>
<feature type="transmembrane region" description="Helical" evidence="5">
    <location>
        <begin position="331"/>
        <end position="354"/>
    </location>
</feature>
<sequence>MAALLFFLYSPLLKFCLYFCNIGHNNGYIKSVWNHGTKLSGQGFKCGYCGCTNKGGGATRLRDHLGCIVGEVKSCPSVPRDVRDAMRALRQETMTDKKEKEQRRLRLERDLMQGTLGDDGVIDLASDEEDQARMKIRKKLRDKNFSRAIERRGGNGNPVRISIGNRGVTAYFDKDLARSRAPVQSRIDTTLLEGSADELGQAWAKWFHANDIAGFKADCLYFQNAIRLTQKFGATAQIPTAWGIDGKYLQANFEEAEQSLEMFKQGWNQYGVTVMCDSWTGPTGMSIINFMVYCNGRMFFHKSIDASEHKQSAGKYSSFLMLSFYVVLHDMIWIVLWMCFHIAAFFLCLEVVVINKRC</sequence>
<evidence type="ECO:0000256" key="2">
    <source>
        <dbReference type="ARBA" id="ARBA00022771"/>
    </source>
</evidence>
<dbReference type="InterPro" id="IPR007021">
    <property type="entry name" value="DUF659"/>
</dbReference>
<comment type="caution">
    <text evidence="8">The sequence shown here is derived from an EMBL/GenBank/DDBJ whole genome shotgun (WGS) entry which is preliminary data.</text>
</comment>
<dbReference type="InterPro" id="IPR003656">
    <property type="entry name" value="Znf_BED"/>
</dbReference>
<keyword evidence="3" id="KW-0862">Zinc</keyword>
<keyword evidence="2 4" id="KW-0863">Zinc-finger</keyword>
<dbReference type="PANTHER" id="PTHR46951">
    <property type="entry name" value="BED-TYPE DOMAIN-CONTAINING PROTEIN"/>
    <property type="match status" value="1"/>
</dbReference>
<evidence type="ECO:0000256" key="6">
    <source>
        <dbReference type="SAM" id="SignalP"/>
    </source>
</evidence>
<protein>
    <recommendedName>
        <fullName evidence="7">BED-type domain-containing protein</fullName>
    </recommendedName>
</protein>
<feature type="signal peptide" evidence="6">
    <location>
        <begin position="1"/>
        <end position="16"/>
    </location>
</feature>
<feature type="domain" description="BED-type" evidence="7">
    <location>
        <begin position="27"/>
        <end position="82"/>
    </location>
</feature>
<evidence type="ECO:0000256" key="1">
    <source>
        <dbReference type="ARBA" id="ARBA00022723"/>
    </source>
</evidence>
<keyword evidence="6" id="KW-0732">Signal</keyword>
<gene>
    <name evidence="8" type="ORF">HU200_029365</name>
</gene>
<dbReference type="GO" id="GO:0008270">
    <property type="term" value="F:zinc ion binding"/>
    <property type="evidence" value="ECO:0007669"/>
    <property type="project" value="UniProtKB-KW"/>
</dbReference>
<dbReference type="OrthoDB" id="688317at2759"/>
<evidence type="ECO:0000313" key="8">
    <source>
        <dbReference type="EMBL" id="KAF8711337.1"/>
    </source>
</evidence>
<dbReference type="PROSITE" id="PS50808">
    <property type="entry name" value="ZF_BED"/>
    <property type="match status" value="1"/>
</dbReference>
<evidence type="ECO:0000256" key="4">
    <source>
        <dbReference type="PROSITE-ProRule" id="PRU00027"/>
    </source>
</evidence>
<dbReference type="PANTHER" id="PTHR46951:SF2">
    <property type="entry name" value="BED-TYPE DOMAIN-CONTAINING PROTEIN"/>
    <property type="match status" value="1"/>
</dbReference>
<evidence type="ECO:0000256" key="3">
    <source>
        <dbReference type="ARBA" id="ARBA00022833"/>
    </source>
</evidence>
<organism evidence="8 9">
    <name type="scientific">Digitaria exilis</name>
    <dbReference type="NCBI Taxonomy" id="1010633"/>
    <lineage>
        <taxon>Eukaryota</taxon>
        <taxon>Viridiplantae</taxon>
        <taxon>Streptophyta</taxon>
        <taxon>Embryophyta</taxon>
        <taxon>Tracheophyta</taxon>
        <taxon>Spermatophyta</taxon>
        <taxon>Magnoliopsida</taxon>
        <taxon>Liliopsida</taxon>
        <taxon>Poales</taxon>
        <taxon>Poaceae</taxon>
        <taxon>PACMAD clade</taxon>
        <taxon>Panicoideae</taxon>
        <taxon>Panicodae</taxon>
        <taxon>Paniceae</taxon>
        <taxon>Anthephorinae</taxon>
        <taxon>Digitaria</taxon>
    </lineage>
</organism>
<reference evidence="8" key="1">
    <citation type="submission" date="2020-07" db="EMBL/GenBank/DDBJ databases">
        <title>Genome sequence and genetic diversity analysis of an under-domesticated orphan crop, white fonio (Digitaria exilis).</title>
        <authorList>
            <person name="Bennetzen J.L."/>
            <person name="Chen S."/>
            <person name="Ma X."/>
            <person name="Wang X."/>
            <person name="Yssel A.E.J."/>
            <person name="Chaluvadi S.R."/>
            <person name="Johnson M."/>
            <person name="Gangashetty P."/>
            <person name="Hamidou F."/>
            <person name="Sanogo M.D."/>
            <person name="Zwaenepoel A."/>
            <person name="Wallace J."/>
            <person name="Van De Peer Y."/>
            <person name="Van Deynze A."/>
        </authorList>
    </citation>
    <scope>NUCLEOTIDE SEQUENCE</scope>
    <source>
        <tissue evidence="8">Leaves</tissue>
    </source>
</reference>
<evidence type="ECO:0000259" key="7">
    <source>
        <dbReference type="PROSITE" id="PS50808"/>
    </source>
</evidence>
<dbReference type="GO" id="GO:0003677">
    <property type="term" value="F:DNA binding"/>
    <property type="evidence" value="ECO:0007669"/>
    <property type="project" value="InterPro"/>
</dbReference>
<keyword evidence="5" id="KW-0472">Membrane</keyword>
<evidence type="ECO:0000313" key="9">
    <source>
        <dbReference type="Proteomes" id="UP000636709"/>
    </source>
</evidence>
<evidence type="ECO:0000256" key="5">
    <source>
        <dbReference type="SAM" id="Phobius"/>
    </source>
</evidence>
<dbReference type="Pfam" id="PF04937">
    <property type="entry name" value="DUF659"/>
    <property type="match status" value="1"/>
</dbReference>
<dbReference type="Pfam" id="PF02892">
    <property type="entry name" value="zf-BED"/>
    <property type="match status" value="1"/>
</dbReference>
<keyword evidence="5" id="KW-0812">Transmembrane</keyword>
<name>A0A835BTF9_9POAL</name>
<feature type="chain" id="PRO_5032571003" description="BED-type domain-containing protein" evidence="6">
    <location>
        <begin position="17"/>
        <end position="358"/>
    </location>
</feature>
<accession>A0A835BTF9</accession>
<dbReference type="Proteomes" id="UP000636709">
    <property type="component" value="Unassembled WGS sequence"/>
</dbReference>
<keyword evidence="9" id="KW-1185">Reference proteome</keyword>
<keyword evidence="1" id="KW-0479">Metal-binding</keyword>